<sequence>MTRQRGCPVFIFKPSSVPAQRKEAVRLEVVVYAEVNYSNRHGLGIGLVQEVKGVEDNDQHVCKISKESEKNQGIKGDNFAAENVKTRARARMLAILHALGMLTVPPQKTLQ</sequence>
<proteinExistence type="predicted"/>
<dbReference type="Proteomes" id="UP000033647">
    <property type="component" value="Unassembled WGS sequence"/>
</dbReference>
<gene>
    <name evidence="1" type="ORF">TI39_contig1965g00001</name>
</gene>
<evidence type="ECO:0000313" key="2">
    <source>
        <dbReference type="Proteomes" id="UP000033647"/>
    </source>
</evidence>
<name>A0A0F4GHL8_9PEZI</name>
<keyword evidence="2" id="KW-1185">Reference proteome</keyword>
<comment type="caution">
    <text evidence="1">The sequence shown here is derived from an EMBL/GenBank/DDBJ whole genome shotgun (WGS) entry which is preliminary data.</text>
</comment>
<accession>A0A0F4GHL8</accession>
<organism evidence="1 2">
    <name type="scientific">Zymoseptoria brevis</name>
    <dbReference type="NCBI Taxonomy" id="1047168"/>
    <lineage>
        <taxon>Eukaryota</taxon>
        <taxon>Fungi</taxon>
        <taxon>Dikarya</taxon>
        <taxon>Ascomycota</taxon>
        <taxon>Pezizomycotina</taxon>
        <taxon>Dothideomycetes</taxon>
        <taxon>Dothideomycetidae</taxon>
        <taxon>Mycosphaerellales</taxon>
        <taxon>Mycosphaerellaceae</taxon>
        <taxon>Zymoseptoria</taxon>
    </lineage>
</organism>
<dbReference type="OrthoDB" id="5421503at2759"/>
<dbReference type="EMBL" id="LAFY01001945">
    <property type="protein sequence ID" value="KJX95690.1"/>
    <property type="molecule type" value="Genomic_DNA"/>
</dbReference>
<reference evidence="1 2" key="1">
    <citation type="submission" date="2015-03" db="EMBL/GenBank/DDBJ databases">
        <title>RNA-seq based gene annotation and comparative genomics of four Zymoseptoria species reveal species-specific pathogenicity related genes and transposable element activity.</title>
        <authorList>
            <person name="Grandaubert J."/>
            <person name="Bhattacharyya A."/>
            <person name="Stukenbrock E.H."/>
        </authorList>
    </citation>
    <scope>NUCLEOTIDE SEQUENCE [LARGE SCALE GENOMIC DNA]</scope>
    <source>
        <strain evidence="1 2">Zb18110</strain>
    </source>
</reference>
<evidence type="ECO:0000313" key="1">
    <source>
        <dbReference type="EMBL" id="KJX95690.1"/>
    </source>
</evidence>
<protein>
    <submittedName>
        <fullName evidence="1">Uncharacterized protein</fullName>
    </submittedName>
</protein>
<dbReference type="AlphaFoldDB" id="A0A0F4GHL8"/>